<evidence type="ECO:0000313" key="2">
    <source>
        <dbReference type="EMBL" id="GHC26156.1"/>
    </source>
</evidence>
<reference evidence="3" key="1">
    <citation type="journal article" date="2019" name="Int. J. Syst. Evol. Microbiol.">
        <title>The Global Catalogue of Microorganisms (GCM) 10K type strain sequencing project: providing services to taxonomists for standard genome sequencing and annotation.</title>
        <authorList>
            <consortium name="The Broad Institute Genomics Platform"/>
            <consortium name="The Broad Institute Genome Sequencing Center for Infectious Disease"/>
            <person name="Wu L."/>
            <person name="Ma J."/>
        </authorList>
    </citation>
    <scope>NUCLEOTIDE SEQUENCE [LARGE SCALE GENOMIC DNA]</scope>
    <source>
        <strain evidence="3">KCTC 23298</strain>
    </source>
</reference>
<dbReference type="PANTHER" id="PTHR31168:SF21">
    <property type="entry name" value="EMB|CAB89385.1"/>
    <property type="match status" value="1"/>
</dbReference>
<keyword evidence="3" id="KW-1185">Reference proteome</keyword>
<protein>
    <submittedName>
        <fullName evidence="2">Membrane protein</fullName>
    </submittedName>
</protein>
<organism evidence="2 3">
    <name type="scientific">Gemmobacter nanjingensis</name>
    <dbReference type="NCBI Taxonomy" id="488454"/>
    <lineage>
        <taxon>Bacteria</taxon>
        <taxon>Pseudomonadati</taxon>
        <taxon>Pseudomonadota</taxon>
        <taxon>Alphaproteobacteria</taxon>
        <taxon>Rhodobacterales</taxon>
        <taxon>Paracoccaceae</taxon>
        <taxon>Gemmobacter</taxon>
    </lineage>
</organism>
<comment type="caution">
    <text evidence="2">The sequence shown here is derived from an EMBL/GenBank/DDBJ whole genome shotgun (WGS) entry which is preliminary data.</text>
</comment>
<dbReference type="InterPro" id="IPR006747">
    <property type="entry name" value="DUF599"/>
</dbReference>
<dbReference type="Proteomes" id="UP000658305">
    <property type="component" value="Unassembled WGS sequence"/>
</dbReference>
<gene>
    <name evidence="2" type="ORF">GCM10007291_27470</name>
</gene>
<sequence>MVYQRLMDLPTLLLQFSTADMLAVAYTLAGVIVLQLTIERPNGRHPSVSVIMAYYRRDWMREFVTRQPRMYDASVLDGLRQGITFYASTCMLALGGGLALLGDTAPLEGLAVAFSLHDDPALVMKVKIVFILSFVVNGFLKFVWSHRLFGYCSLLMASVPNDPEHPAAYDRAARAAEVNITAAKNYNRGLRSVYFAIGALGWLVGPWGLFLTMTATFATLIRREFASQSRAAMLPRLSEDPSDHH</sequence>
<keyword evidence="1" id="KW-1133">Transmembrane helix</keyword>
<feature type="transmembrane region" description="Helical" evidence="1">
    <location>
        <begin position="83"/>
        <end position="102"/>
    </location>
</feature>
<dbReference type="Pfam" id="PF04654">
    <property type="entry name" value="DUF599"/>
    <property type="match status" value="1"/>
</dbReference>
<name>A0ABQ3FIU0_9RHOB</name>
<feature type="transmembrane region" description="Helical" evidence="1">
    <location>
        <begin position="122"/>
        <end position="140"/>
    </location>
</feature>
<keyword evidence="1" id="KW-0812">Transmembrane</keyword>
<feature type="transmembrane region" description="Helical" evidence="1">
    <location>
        <begin position="193"/>
        <end position="221"/>
    </location>
</feature>
<feature type="transmembrane region" description="Helical" evidence="1">
    <location>
        <begin position="12"/>
        <end position="34"/>
    </location>
</feature>
<evidence type="ECO:0000313" key="3">
    <source>
        <dbReference type="Proteomes" id="UP000658305"/>
    </source>
</evidence>
<dbReference type="EMBL" id="BMYI01000008">
    <property type="protein sequence ID" value="GHC26156.1"/>
    <property type="molecule type" value="Genomic_DNA"/>
</dbReference>
<keyword evidence="1" id="KW-0472">Membrane</keyword>
<proteinExistence type="predicted"/>
<dbReference type="PANTHER" id="PTHR31168">
    <property type="entry name" value="OS02G0292800 PROTEIN"/>
    <property type="match status" value="1"/>
</dbReference>
<accession>A0ABQ3FIU0</accession>
<evidence type="ECO:0000256" key="1">
    <source>
        <dbReference type="SAM" id="Phobius"/>
    </source>
</evidence>